<feature type="domain" description="Apple" evidence="13">
    <location>
        <begin position="1"/>
        <end position="57"/>
    </location>
</feature>
<dbReference type="FunFam" id="3.30.200.20:FF:000195">
    <property type="entry name" value="G-type lectin S-receptor-like serine/threonine-protein kinase"/>
    <property type="match status" value="1"/>
</dbReference>
<evidence type="ECO:0000256" key="4">
    <source>
        <dbReference type="ARBA" id="ARBA00022729"/>
    </source>
</evidence>
<dbReference type="SUPFAM" id="SSF56112">
    <property type="entry name" value="Protein kinase-like (PK-like)"/>
    <property type="match status" value="1"/>
</dbReference>
<keyword evidence="14" id="KW-0675">Receptor</keyword>
<evidence type="ECO:0000256" key="1">
    <source>
        <dbReference type="ARBA" id="ARBA00012513"/>
    </source>
</evidence>
<keyword evidence="8" id="KW-1015">Disulfide bond</keyword>
<proteinExistence type="predicted"/>
<evidence type="ECO:0000259" key="13">
    <source>
        <dbReference type="PROSITE" id="PS50948"/>
    </source>
</evidence>
<dbReference type="Gene3D" id="1.10.510.10">
    <property type="entry name" value="Transferase(Phosphotransferase) domain 1"/>
    <property type="match status" value="1"/>
</dbReference>
<evidence type="ECO:0000256" key="7">
    <source>
        <dbReference type="ARBA" id="ARBA00022840"/>
    </source>
</evidence>
<name>A0AAV3RXQ2_LITER</name>
<keyword evidence="15" id="KW-1185">Reference proteome</keyword>
<dbReference type="PROSITE" id="PS50011">
    <property type="entry name" value="PROTEIN_KINASE_DOM"/>
    <property type="match status" value="1"/>
</dbReference>
<feature type="domain" description="Protein kinase" evidence="12">
    <location>
        <begin position="111"/>
        <end position="388"/>
    </location>
</feature>
<dbReference type="PROSITE" id="PS50948">
    <property type="entry name" value="PAN"/>
    <property type="match status" value="1"/>
</dbReference>
<evidence type="ECO:0000313" key="15">
    <source>
        <dbReference type="Proteomes" id="UP001454036"/>
    </source>
</evidence>
<dbReference type="SMART" id="SM00220">
    <property type="entry name" value="S_TKc"/>
    <property type="match status" value="1"/>
</dbReference>
<keyword evidence="7" id="KW-0067">ATP-binding</keyword>
<dbReference type="FunFam" id="1.10.510.10:FF:000060">
    <property type="entry name" value="G-type lectin S-receptor-like serine/threonine-protein kinase"/>
    <property type="match status" value="1"/>
</dbReference>
<evidence type="ECO:0000256" key="3">
    <source>
        <dbReference type="ARBA" id="ARBA00022679"/>
    </source>
</evidence>
<sequence length="401" mass="45471">MTLDECKAACRNNCSCTAYANAYASGPSHGCLLWFGDLIDIGPIIIYSDQKLFLRVSASDSVCLLAVVLFFSWRRKTRHKGGQQGSEVTEKENLELPLFNIVTVTKATQSFSNANKIGEGGFGPVYKGQLQTGQEIAVKRLAESSFQGLNEFKNEVLLIAKLQHRNLVRLLGCCIHAEERMLIYEYMPSGSLDSYIFGGSNRTRRLLVWRRRYSIIIGISRGLLYLHRDSRLRIIHRDLKASNVLLDSEMIPKISDFGMARAFGEEQLITKTLRVVGTFGYMAPEYVMDDIYSMKSDVFSFGVLLLEIVSEKRNSQFRHPDHDFNLIGHAWQLWVEGRAPELIDPLMKDFPVSEVLKCIQVGLLCVQLRPEDRPEMSRVLVMLDSEIVVLPRPTRITINGR</sequence>
<keyword evidence="9" id="KW-0325">Glycoprotein</keyword>
<evidence type="ECO:0000256" key="6">
    <source>
        <dbReference type="ARBA" id="ARBA00022777"/>
    </source>
</evidence>
<keyword evidence="6" id="KW-0418">Kinase</keyword>
<evidence type="ECO:0000256" key="8">
    <source>
        <dbReference type="ARBA" id="ARBA00023157"/>
    </source>
</evidence>
<evidence type="ECO:0000259" key="12">
    <source>
        <dbReference type="PROSITE" id="PS50011"/>
    </source>
</evidence>
<dbReference type="EMBL" id="BAABME010013182">
    <property type="protein sequence ID" value="GAA0185903.1"/>
    <property type="molecule type" value="Genomic_DNA"/>
</dbReference>
<keyword evidence="3" id="KW-0808">Transferase</keyword>
<dbReference type="GO" id="GO:0005886">
    <property type="term" value="C:plasma membrane"/>
    <property type="evidence" value="ECO:0007669"/>
    <property type="project" value="TreeGrafter"/>
</dbReference>
<dbReference type="Gene3D" id="3.30.200.20">
    <property type="entry name" value="Phosphorylase Kinase, domain 1"/>
    <property type="match status" value="1"/>
</dbReference>
<evidence type="ECO:0000256" key="11">
    <source>
        <dbReference type="ARBA" id="ARBA00048679"/>
    </source>
</evidence>
<dbReference type="InterPro" id="IPR000719">
    <property type="entry name" value="Prot_kinase_dom"/>
</dbReference>
<dbReference type="GO" id="GO:0004674">
    <property type="term" value="F:protein serine/threonine kinase activity"/>
    <property type="evidence" value="ECO:0007669"/>
    <property type="project" value="UniProtKB-KW"/>
</dbReference>
<dbReference type="CDD" id="cd01098">
    <property type="entry name" value="PAN_AP_plant"/>
    <property type="match status" value="1"/>
</dbReference>
<keyword evidence="4" id="KW-0732">Signal</keyword>
<dbReference type="PANTHER" id="PTHR27002:SF1119">
    <property type="entry name" value="PROTEIN KINASE DOMAIN-CONTAINING PROTEIN"/>
    <property type="match status" value="1"/>
</dbReference>
<dbReference type="GO" id="GO:0005524">
    <property type="term" value="F:ATP binding"/>
    <property type="evidence" value="ECO:0007669"/>
    <property type="project" value="UniProtKB-KW"/>
</dbReference>
<dbReference type="Pfam" id="PF08276">
    <property type="entry name" value="PAN_2"/>
    <property type="match status" value="1"/>
</dbReference>
<dbReference type="CDD" id="cd14066">
    <property type="entry name" value="STKc_IRAK"/>
    <property type="match status" value="1"/>
</dbReference>
<comment type="catalytic activity">
    <reaction evidence="10">
        <text>L-threonyl-[protein] + ATP = O-phospho-L-threonyl-[protein] + ADP + H(+)</text>
        <dbReference type="Rhea" id="RHEA:46608"/>
        <dbReference type="Rhea" id="RHEA-COMP:11060"/>
        <dbReference type="Rhea" id="RHEA-COMP:11605"/>
        <dbReference type="ChEBI" id="CHEBI:15378"/>
        <dbReference type="ChEBI" id="CHEBI:30013"/>
        <dbReference type="ChEBI" id="CHEBI:30616"/>
        <dbReference type="ChEBI" id="CHEBI:61977"/>
        <dbReference type="ChEBI" id="CHEBI:456216"/>
        <dbReference type="EC" id="2.7.11.1"/>
    </reaction>
</comment>
<dbReference type="Proteomes" id="UP001454036">
    <property type="component" value="Unassembled WGS sequence"/>
</dbReference>
<dbReference type="Pfam" id="PF07714">
    <property type="entry name" value="PK_Tyr_Ser-Thr"/>
    <property type="match status" value="1"/>
</dbReference>
<evidence type="ECO:0000256" key="2">
    <source>
        <dbReference type="ARBA" id="ARBA00022527"/>
    </source>
</evidence>
<comment type="caution">
    <text evidence="14">The sequence shown here is derived from an EMBL/GenBank/DDBJ whole genome shotgun (WGS) entry which is preliminary data.</text>
</comment>
<dbReference type="InterPro" id="IPR003609">
    <property type="entry name" value="Pan_app"/>
</dbReference>
<reference evidence="14 15" key="1">
    <citation type="submission" date="2024-01" db="EMBL/GenBank/DDBJ databases">
        <title>The complete chloroplast genome sequence of Lithospermum erythrorhizon: insights into the phylogenetic relationship among Boraginaceae species and the maternal lineages of purple gromwells.</title>
        <authorList>
            <person name="Okada T."/>
            <person name="Watanabe K."/>
        </authorList>
    </citation>
    <scope>NUCLEOTIDE SEQUENCE [LARGE SCALE GENOMIC DNA]</scope>
</reference>
<keyword evidence="14" id="KW-0472">Membrane</keyword>
<accession>A0AAV3RXQ2</accession>
<dbReference type="PROSITE" id="PS00108">
    <property type="entry name" value="PROTEIN_KINASE_ST"/>
    <property type="match status" value="1"/>
</dbReference>
<dbReference type="AlphaFoldDB" id="A0AAV3RXQ2"/>
<comment type="catalytic activity">
    <reaction evidence="11">
        <text>L-seryl-[protein] + ATP = O-phospho-L-seryl-[protein] + ADP + H(+)</text>
        <dbReference type="Rhea" id="RHEA:17989"/>
        <dbReference type="Rhea" id="RHEA-COMP:9863"/>
        <dbReference type="Rhea" id="RHEA-COMP:11604"/>
        <dbReference type="ChEBI" id="CHEBI:15378"/>
        <dbReference type="ChEBI" id="CHEBI:29999"/>
        <dbReference type="ChEBI" id="CHEBI:30616"/>
        <dbReference type="ChEBI" id="CHEBI:83421"/>
        <dbReference type="ChEBI" id="CHEBI:456216"/>
        <dbReference type="EC" id="2.7.11.1"/>
    </reaction>
</comment>
<evidence type="ECO:0000256" key="5">
    <source>
        <dbReference type="ARBA" id="ARBA00022741"/>
    </source>
</evidence>
<keyword evidence="2" id="KW-0723">Serine/threonine-protein kinase</keyword>
<keyword evidence="5" id="KW-0547">Nucleotide-binding</keyword>
<keyword evidence="14" id="KW-0812">Transmembrane</keyword>
<evidence type="ECO:0000256" key="9">
    <source>
        <dbReference type="ARBA" id="ARBA00023180"/>
    </source>
</evidence>
<protein>
    <recommendedName>
        <fullName evidence="1">non-specific serine/threonine protein kinase</fullName>
        <ecNumber evidence="1">2.7.11.1</ecNumber>
    </recommendedName>
</protein>
<dbReference type="PANTHER" id="PTHR27002">
    <property type="entry name" value="RECEPTOR-LIKE SERINE/THREONINE-PROTEIN KINASE SD1-8"/>
    <property type="match status" value="1"/>
</dbReference>
<gene>
    <name evidence="14" type="ORF">LIER_33191</name>
</gene>
<organism evidence="14 15">
    <name type="scientific">Lithospermum erythrorhizon</name>
    <name type="common">Purple gromwell</name>
    <name type="synonym">Lithospermum officinale var. erythrorhizon</name>
    <dbReference type="NCBI Taxonomy" id="34254"/>
    <lineage>
        <taxon>Eukaryota</taxon>
        <taxon>Viridiplantae</taxon>
        <taxon>Streptophyta</taxon>
        <taxon>Embryophyta</taxon>
        <taxon>Tracheophyta</taxon>
        <taxon>Spermatophyta</taxon>
        <taxon>Magnoliopsida</taxon>
        <taxon>eudicotyledons</taxon>
        <taxon>Gunneridae</taxon>
        <taxon>Pentapetalae</taxon>
        <taxon>asterids</taxon>
        <taxon>lamiids</taxon>
        <taxon>Boraginales</taxon>
        <taxon>Boraginaceae</taxon>
        <taxon>Boraginoideae</taxon>
        <taxon>Lithospermeae</taxon>
        <taxon>Lithospermum</taxon>
    </lineage>
</organism>
<evidence type="ECO:0000256" key="10">
    <source>
        <dbReference type="ARBA" id="ARBA00047899"/>
    </source>
</evidence>
<evidence type="ECO:0000313" key="14">
    <source>
        <dbReference type="EMBL" id="GAA0185903.1"/>
    </source>
</evidence>
<dbReference type="InterPro" id="IPR011009">
    <property type="entry name" value="Kinase-like_dom_sf"/>
</dbReference>
<dbReference type="EC" id="2.7.11.1" evidence="1"/>
<dbReference type="InterPro" id="IPR008271">
    <property type="entry name" value="Ser/Thr_kinase_AS"/>
</dbReference>
<dbReference type="InterPro" id="IPR001245">
    <property type="entry name" value="Ser-Thr/Tyr_kinase_cat_dom"/>
</dbReference>